<protein>
    <submittedName>
        <fullName evidence="1">Uncharacterized protein</fullName>
    </submittedName>
</protein>
<keyword evidence="2" id="KW-1185">Reference proteome</keyword>
<proteinExistence type="predicted"/>
<name>A0ACC3IUF2_EUCGR</name>
<dbReference type="EMBL" id="CM064445">
    <property type="protein sequence ID" value="KAK3405576.1"/>
    <property type="molecule type" value="Genomic_DNA"/>
</dbReference>
<dbReference type="Proteomes" id="UP000030711">
    <property type="component" value="Chromosome 11"/>
</dbReference>
<comment type="caution">
    <text evidence="1">The sequence shown here is derived from an EMBL/GenBank/DDBJ whole genome shotgun (WGS) entry which is preliminary data.</text>
</comment>
<gene>
    <name evidence="1" type="ORF">EUGRSUZ_K01817</name>
</gene>
<reference evidence="1 2" key="1">
    <citation type="journal article" date="2014" name="Nature">
        <title>The genome of Eucalyptus grandis.</title>
        <authorList>
            <person name="Myburg A.A."/>
            <person name="Grattapaglia D."/>
            <person name="Tuskan G.A."/>
            <person name="Hellsten U."/>
            <person name="Hayes R.D."/>
            <person name="Grimwood J."/>
            <person name="Jenkins J."/>
            <person name="Lindquist E."/>
            <person name="Tice H."/>
            <person name="Bauer D."/>
            <person name="Goodstein D.M."/>
            <person name="Dubchak I."/>
            <person name="Poliakov A."/>
            <person name="Mizrachi E."/>
            <person name="Kullan A.R."/>
            <person name="Hussey S.G."/>
            <person name="Pinard D."/>
            <person name="van der Merwe K."/>
            <person name="Singh P."/>
            <person name="van Jaarsveld I."/>
            <person name="Silva-Junior O.B."/>
            <person name="Togawa R.C."/>
            <person name="Pappas M.R."/>
            <person name="Faria D.A."/>
            <person name="Sansaloni C.P."/>
            <person name="Petroli C.D."/>
            <person name="Yang X."/>
            <person name="Ranjan P."/>
            <person name="Tschaplinski T.J."/>
            <person name="Ye C.Y."/>
            <person name="Li T."/>
            <person name="Sterck L."/>
            <person name="Vanneste K."/>
            <person name="Murat F."/>
            <person name="Soler M."/>
            <person name="Clemente H.S."/>
            <person name="Saidi N."/>
            <person name="Cassan-Wang H."/>
            <person name="Dunand C."/>
            <person name="Hefer C.A."/>
            <person name="Bornberg-Bauer E."/>
            <person name="Kersting A.R."/>
            <person name="Vining K."/>
            <person name="Amarasinghe V."/>
            <person name="Ranik M."/>
            <person name="Naithani S."/>
            <person name="Elser J."/>
            <person name="Boyd A.E."/>
            <person name="Liston A."/>
            <person name="Spatafora J.W."/>
            <person name="Dharmwardhana P."/>
            <person name="Raja R."/>
            <person name="Sullivan C."/>
            <person name="Romanel E."/>
            <person name="Alves-Ferreira M."/>
            <person name="Kulheim C."/>
            <person name="Foley W."/>
            <person name="Carocha V."/>
            <person name="Paiva J."/>
            <person name="Kudrna D."/>
            <person name="Brommonschenkel S.H."/>
            <person name="Pasquali G."/>
            <person name="Byrne M."/>
            <person name="Rigault P."/>
            <person name="Tibbits J."/>
            <person name="Spokevicius A."/>
            <person name="Jones R.C."/>
            <person name="Steane D.A."/>
            <person name="Vaillancourt R.E."/>
            <person name="Potts B.M."/>
            <person name="Joubert F."/>
            <person name="Barry K."/>
            <person name="Pappas G.J."/>
            <person name="Strauss S.H."/>
            <person name="Jaiswal P."/>
            <person name="Grima-Pettenati J."/>
            <person name="Salse J."/>
            <person name="Van de Peer Y."/>
            <person name="Rokhsar D.S."/>
            <person name="Schmutz J."/>
        </authorList>
    </citation>
    <scope>NUCLEOTIDE SEQUENCE [LARGE SCALE GENOMIC DNA]</scope>
    <source>
        <strain evidence="2">cv. BRASUZ1</strain>
        <tissue evidence="1">Leaf extractions</tissue>
    </source>
</reference>
<organism evidence="1 2">
    <name type="scientific">Eucalyptus grandis</name>
    <name type="common">Flooded gum</name>
    <dbReference type="NCBI Taxonomy" id="71139"/>
    <lineage>
        <taxon>Eukaryota</taxon>
        <taxon>Viridiplantae</taxon>
        <taxon>Streptophyta</taxon>
        <taxon>Embryophyta</taxon>
        <taxon>Tracheophyta</taxon>
        <taxon>Spermatophyta</taxon>
        <taxon>Magnoliopsida</taxon>
        <taxon>eudicotyledons</taxon>
        <taxon>Gunneridae</taxon>
        <taxon>Pentapetalae</taxon>
        <taxon>rosids</taxon>
        <taxon>malvids</taxon>
        <taxon>Myrtales</taxon>
        <taxon>Myrtaceae</taxon>
        <taxon>Myrtoideae</taxon>
        <taxon>Eucalypteae</taxon>
        <taxon>Eucalyptus</taxon>
    </lineage>
</organism>
<evidence type="ECO:0000313" key="2">
    <source>
        <dbReference type="Proteomes" id="UP000030711"/>
    </source>
</evidence>
<accession>A0ACC3IUF2</accession>
<sequence>MREILPVQGRKCGNRSGSKFWEVVHDEPEIDPTGRYIGTSDLQLEPFSVYSNEASCEFVPRATSMDLEPVAIFSPIDFVFGQSGAGNNWNKGHRAKAPRVLDDVARKETENRDYLQGWWTPVITNRVGLYAGYQVCHSLGRGTGSGVGSLPI</sequence>
<evidence type="ECO:0000313" key="1">
    <source>
        <dbReference type="EMBL" id="KAK3405576.1"/>
    </source>
</evidence>